<keyword evidence="1" id="KW-0378">Hydrolase</keyword>
<reference evidence="1" key="1">
    <citation type="submission" date="2023-08" db="EMBL/GenBank/DDBJ databases">
        <title>Complete genome sequence of Mycoplasma seminis 2200.</title>
        <authorList>
            <person name="Spergser J."/>
        </authorList>
    </citation>
    <scope>NUCLEOTIDE SEQUENCE [LARGE SCALE GENOMIC DNA]</scope>
    <source>
        <strain evidence="1">2200</strain>
    </source>
</reference>
<name>A0ABY9HAW5_9MOLU</name>
<protein>
    <submittedName>
        <fullName evidence="1">Bsp6I family type II restriction endonuclease</fullName>
        <ecNumber evidence="1">3.1.21.-</ecNumber>
    </submittedName>
</protein>
<dbReference type="InterPro" id="IPR019037">
    <property type="entry name" value="Restrct_endonuc_II_Bsp6I"/>
</dbReference>
<accession>A0ABY9HAW5</accession>
<dbReference type="GO" id="GO:0004519">
    <property type="term" value="F:endonuclease activity"/>
    <property type="evidence" value="ECO:0007669"/>
    <property type="project" value="UniProtKB-KW"/>
</dbReference>
<evidence type="ECO:0000313" key="1">
    <source>
        <dbReference type="EMBL" id="WLP85616.1"/>
    </source>
</evidence>
<dbReference type="EMBL" id="CP132191">
    <property type="protein sequence ID" value="WLP85616.1"/>
    <property type="molecule type" value="Genomic_DNA"/>
</dbReference>
<dbReference type="Pfam" id="PF09504">
    <property type="entry name" value="RE_Bsp6I"/>
    <property type="match status" value="1"/>
</dbReference>
<keyword evidence="1" id="KW-0255">Endonuclease</keyword>
<organism evidence="1 2">
    <name type="scientific">Mycoplasma seminis</name>
    <dbReference type="NCBI Taxonomy" id="512749"/>
    <lineage>
        <taxon>Bacteria</taxon>
        <taxon>Bacillati</taxon>
        <taxon>Mycoplasmatota</taxon>
        <taxon>Mollicutes</taxon>
        <taxon>Mycoplasmataceae</taxon>
        <taxon>Mycoplasma</taxon>
    </lineage>
</organism>
<dbReference type="Proteomes" id="UP001237011">
    <property type="component" value="Chromosome"/>
</dbReference>
<dbReference type="RefSeq" id="WP_305938046.1">
    <property type="nucleotide sequence ID" value="NZ_CP132191.1"/>
</dbReference>
<evidence type="ECO:0000313" key="2">
    <source>
        <dbReference type="Proteomes" id="UP001237011"/>
    </source>
</evidence>
<gene>
    <name evidence="1" type="ORF">Q8852_00425</name>
</gene>
<keyword evidence="1" id="KW-0540">Nuclease</keyword>
<keyword evidence="2" id="KW-1185">Reference proteome</keyword>
<sequence length="173" mass="20686">MKKQFKNKDNNYVFDLYWKWSEYNKQLKEHYSRGANLHEAITEIICSYVNDYDWKDPNKGSADAISKNGTKIQVKATSVFDNDLTSFGPRSEFDILEFMRLDQTTDIFYFYRIPIEFLQEVYVNNEETFYEKQLTGQRPRFSIVNKLIIPHNLKPYATLNMRTGELEIYDEKK</sequence>
<dbReference type="EC" id="3.1.21.-" evidence="1"/>
<proteinExistence type="predicted"/>
<dbReference type="GO" id="GO:0016787">
    <property type="term" value="F:hydrolase activity"/>
    <property type="evidence" value="ECO:0007669"/>
    <property type="project" value="UniProtKB-KW"/>
</dbReference>